<proteinExistence type="predicted"/>
<sequence length="395" mass="43088">MRSIGNWPLVAAGLLLSAPPALAEEAREACMGEGAWSYMHEPLFASVCAEMAFGDSLRDRQRFAWMLFARVNFPISDPAGGFSGSGQVPNWMAWPTDPDTFDTARPFEFGAGPRAALRPSVEKKDLKAGRITTADPDGANEEVVRNRISYDYLVENGLTTRRGIAHFFDSHDAVDMPVGSIELKASWLQVTEGSPAPEGALTYRFEGGTYWWRGLHIMAKIRSLEVPGDIFYSEAPSWFWATFEFTDNPGARHVRDSLITQRAPLPQAEIAAILEAGGVAGMGLEAYAPNGTQIRFTAGGTGAEPVILGHTDMEDFAGGPNTAQPAYWTTFQSSCHACHATAAYNPETRAFFPFSVPTGALDPGYNKPDAKGVVQYLGQGYRPLDFMWPIAFQTK</sequence>
<dbReference type="RefSeq" id="WP_058863524.1">
    <property type="nucleotide sequence ID" value="NZ_LPXO01000013.1"/>
</dbReference>
<gene>
    <name evidence="2" type="ORF">AVJ23_17565</name>
</gene>
<organism evidence="2 3">
    <name type="scientific">Pseudoponticoccus marisrubri</name>
    <dbReference type="NCBI Taxonomy" id="1685382"/>
    <lineage>
        <taxon>Bacteria</taxon>
        <taxon>Pseudomonadati</taxon>
        <taxon>Pseudomonadota</taxon>
        <taxon>Alphaproteobacteria</taxon>
        <taxon>Rhodobacterales</taxon>
        <taxon>Roseobacteraceae</taxon>
        <taxon>Pseudoponticoccus</taxon>
    </lineage>
</organism>
<evidence type="ECO:0000313" key="2">
    <source>
        <dbReference type="EMBL" id="KUF09449.1"/>
    </source>
</evidence>
<dbReference type="Proteomes" id="UP000054396">
    <property type="component" value="Unassembled WGS sequence"/>
</dbReference>
<evidence type="ECO:0000313" key="3">
    <source>
        <dbReference type="Proteomes" id="UP000054396"/>
    </source>
</evidence>
<reference evidence="2 3" key="1">
    <citation type="submission" date="2015-12" db="EMBL/GenBank/DDBJ databases">
        <authorList>
            <person name="Shamseldin A."/>
            <person name="Moawad H."/>
            <person name="Abd El-Rahim W.M."/>
            <person name="Sadowsky M.J."/>
        </authorList>
    </citation>
    <scope>NUCLEOTIDE SEQUENCE [LARGE SCALE GENOMIC DNA]</scope>
    <source>
        <strain evidence="2 3">SJ5A-1</strain>
    </source>
</reference>
<evidence type="ECO:0000256" key="1">
    <source>
        <dbReference type="SAM" id="SignalP"/>
    </source>
</evidence>
<feature type="chain" id="PRO_5006936255" description="Cytochrome c domain-containing protein" evidence="1">
    <location>
        <begin position="24"/>
        <end position="395"/>
    </location>
</feature>
<dbReference type="STRING" id="1685382.AVJ23_17565"/>
<keyword evidence="3" id="KW-1185">Reference proteome</keyword>
<dbReference type="AlphaFoldDB" id="A0A0W7WFV0"/>
<evidence type="ECO:0008006" key="4">
    <source>
        <dbReference type="Google" id="ProtNLM"/>
    </source>
</evidence>
<name>A0A0W7WFV0_9RHOB</name>
<comment type="caution">
    <text evidence="2">The sequence shown here is derived from an EMBL/GenBank/DDBJ whole genome shotgun (WGS) entry which is preliminary data.</text>
</comment>
<dbReference type="EMBL" id="LPXO01000013">
    <property type="protein sequence ID" value="KUF09449.1"/>
    <property type="molecule type" value="Genomic_DNA"/>
</dbReference>
<dbReference type="OrthoDB" id="280897at2"/>
<keyword evidence="1" id="KW-0732">Signal</keyword>
<feature type="signal peptide" evidence="1">
    <location>
        <begin position="1"/>
        <end position="23"/>
    </location>
</feature>
<accession>A0A0W7WFV0</accession>
<protein>
    <recommendedName>
        <fullName evidence="4">Cytochrome c domain-containing protein</fullName>
    </recommendedName>
</protein>